<evidence type="ECO:0000313" key="2">
    <source>
        <dbReference type="EMBL" id="POZ61589.1"/>
    </source>
</evidence>
<keyword evidence="1" id="KW-0732">Signal</keyword>
<keyword evidence="3" id="KW-1185">Reference proteome</keyword>
<gene>
    <name evidence="2" type="ORF">C2I19_13020</name>
</gene>
<dbReference type="InterPro" id="IPR021847">
    <property type="entry name" value="DUF3443"/>
</dbReference>
<evidence type="ECO:0008006" key="4">
    <source>
        <dbReference type="Google" id="ProtNLM"/>
    </source>
</evidence>
<dbReference type="RefSeq" id="WP_103903129.1">
    <property type="nucleotide sequence ID" value="NZ_PQWB01000050.1"/>
</dbReference>
<dbReference type="PROSITE" id="PS51257">
    <property type="entry name" value="PROKAR_LIPOPROTEIN"/>
    <property type="match status" value="1"/>
</dbReference>
<dbReference type="AlphaFoldDB" id="A0A2S5DEY3"/>
<accession>A0A2S5DEY3</accession>
<evidence type="ECO:0000313" key="3">
    <source>
        <dbReference type="Proteomes" id="UP000237082"/>
    </source>
</evidence>
<organism evidence="2 3">
    <name type="scientific">Chromobacterium alticapitis</name>
    <dbReference type="NCBI Taxonomy" id="2073169"/>
    <lineage>
        <taxon>Bacteria</taxon>
        <taxon>Pseudomonadati</taxon>
        <taxon>Pseudomonadota</taxon>
        <taxon>Betaproteobacteria</taxon>
        <taxon>Neisseriales</taxon>
        <taxon>Chromobacteriaceae</taxon>
        <taxon>Chromobacterium</taxon>
    </lineage>
</organism>
<evidence type="ECO:0000256" key="1">
    <source>
        <dbReference type="SAM" id="SignalP"/>
    </source>
</evidence>
<comment type="caution">
    <text evidence="2">The sequence shown here is derived from an EMBL/GenBank/DDBJ whole genome shotgun (WGS) entry which is preliminary data.</text>
</comment>
<feature type="signal peptide" evidence="1">
    <location>
        <begin position="1"/>
        <end position="23"/>
    </location>
</feature>
<name>A0A2S5DEY3_9NEIS</name>
<dbReference type="OrthoDB" id="5289858at2"/>
<sequence>MRKLLACLSLGFLLLGGCGGGGGGDSTSLSNGSSSGSSGSAAANSVTMTVDTGPAGATGQLNLPYVTVTICAPGTSNCATVDHVLVDTGSNGLRVLSSALGGAVKGALGGQWINSRQVVECAQFADGFTWGPVLLADAKIGGKTASSLPIQVISDNVLDYPIPSGCSSSGSDEGTLSALGAKGIIGVGLDRQDCGSACASSSGNGFYYLCSGQSCLGGAVPLAQQASNPVGWFSSDNNGVLLQLPSVAPYGAASAQGTLTFGIATQSNNAIPAAAKAYPVSADGYTITTIYKGQTYPGFLDSGSNILYFSDNSIATCTLFGASWYCPSLAAGQTLDLSAQLSASNGSSSTVNFSLINATTLTTSSYAAFPSIAAPMTGSFSGYFDWGLPFFYGRSVFIGLAGASNPLGSGAMYIF</sequence>
<dbReference type="Pfam" id="PF11925">
    <property type="entry name" value="DUF3443"/>
    <property type="match status" value="1"/>
</dbReference>
<proteinExistence type="predicted"/>
<feature type="chain" id="PRO_5015391912" description="DUF3443 domain-containing protein" evidence="1">
    <location>
        <begin position="24"/>
        <end position="415"/>
    </location>
</feature>
<dbReference type="Proteomes" id="UP000237082">
    <property type="component" value="Unassembled WGS sequence"/>
</dbReference>
<dbReference type="EMBL" id="PQWB01000050">
    <property type="protein sequence ID" value="POZ61589.1"/>
    <property type="molecule type" value="Genomic_DNA"/>
</dbReference>
<protein>
    <recommendedName>
        <fullName evidence="4">DUF3443 domain-containing protein</fullName>
    </recommendedName>
</protein>
<reference evidence="3" key="1">
    <citation type="submission" date="2018-02" db="EMBL/GenBank/DDBJ databases">
        <authorList>
            <person name="O'Hara-Hanley K."/>
            <person name="Soby S."/>
        </authorList>
    </citation>
    <scope>NUCLEOTIDE SEQUENCE [LARGE SCALE GENOMIC DNA]</scope>
    <source>
        <strain evidence="3">MWU14-2602</strain>
    </source>
</reference>